<dbReference type="Proteomes" id="UP000261931">
    <property type="component" value="Unassembled WGS sequence"/>
</dbReference>
<evidence type="ECO:0000256" key="1">
    <source>
        <dbReference type="ARBA" id="ARBA00022481"/>
    </source>
</evidence>
<evidence type="ECO:0000313" key="5">
    <source>
        <dbReference type="Proteomes" id="UP000261931"/>
    </source>
</evidence>
<feature type="coiled-coil region" evidence="3">
    <location>
        <begin position="3"/>
        <end position="41"/>
    </location>
</feature>
<gene>
    <name evidence="4" type="ORF">DY262_16220</name>
</gene>
<dbReference type="PANTHER" id="PTHR43531:SF14">
    <property type="entry name" value="METHYL-ACCEPTING CHEMOTAXIS PROTEIN I-RELATED"/>
    <property type="match status" value="1"/>
</dbReference>
<comment type="similarity">
    <text evidence="2">Belongs to the methyl-accepting chemotaxis (MCP) protein family.</text>
</comment>
<dbReference type="PANTHER" id="PTHR43531">
    <property type="entry name" value="PROTEIN ICFG"/>
    <property type="match status" value="1"/>
</dbReference>
<reference evidence="4 5" key="1">
    <citation type="submission" date="2018-08" db="EMBL/GenBank/DDBJ databases">
        <title>Hydrogenophaga sp. LA-38 isolated from sludge.</title>
        <authorList>
            <person name="Im W.-T."/>
        </authorList>
    </citation>
    <scope>NUCLEOTIDE SEQUENCE [LARGE SCALE GENOMIC DNA]</scope>
    <source>
        <strain evidence="4 5">LA-38</strain>
    </source>
</reference>
<dbReference type="Gene3D" id="1.10.287.950">
    <property type="entry name" value="Methyl-accepting chemotaxis protein"/>
    <property type="match status" value="1"/>
</dbReference>
<evidence type="ECO:0000313" key="4">
    <source>
        <dbReference type="EMBL" id="RFP77760.1"/>
    </source>
</evidence>
<evidence type="ECO:0000256" key="3">
    <source>
        <dbReference type="SAM" id="Coils"/>
    </source>
</evidence>
<keyword evidence="3" id="KW-0175">Coiled coil</keyword>
<sequence length="52" mass="5492">GQVNVAVNQLDQMTQQNAALVEQSAAAAQSLKEQAERLSQAVAVFRLAPRAA</sequence>
<dbReference type="EMBL" id="QVLS01000010">
    <property type="protein sequence ID" value="RFP77760.1"/>
    <property type="molecule type" value="Genomic_DNA"/>
</dbReference>
<protein>
    <submittedName>
        <fullName evidence="4">Chemotaxis protein</fullName>
    </submittedName>
</protein>
<dbReference type="GO" id="GO:0005886">
    <property type="term" value="C:plasma membrane"/>
    <property type="evidence" value="ECO:0007669"/>
    <property type="project" value="TreeGrafter"/>
</dbReference>
<dbReference type="GO" id="GO:0006935">
    <property type="term" value="P:chemotaxis"/>
    <property type="evidence" value="ECO:0007669"/>
    <property type="project" value="TreeGrafter"/>
</dbReference>
<dbReference type="GO" id="GO:0004888">
    <property type="term" value="F:transmembrane signaling receptor activity"/>
    <property type="evidence" value="ECO:0007669"/>
    <property type="project" value="TreeGrafter"/>
</dbReference>
<keyword evidence="5" id="KW-1185">Reference proteome</keyword>
<dbReference type="AlphaFoldDB" id="A0A372EH21"/>
<dbReference type="InterPro" id="IPR051310">
    <property type="entry name" value="MCP_chemotaxis"/>
</dbReference>
<organism evidence="4 5">
    <name type="scientific">Hydrogenophaga borbori</name>
    <dbReference type="NCBI Taxonomy" id="2294117"/>
    <lineage>
        <taxon>Bacteria</taxon>
        <taxon>Pseudomonadati</taxon>
        <taxon>Pseudomonadota</taxon>
        <taxon>Betaproteobacteria</taxon>
        <taxon>Burkholderiales</taxon>
        <taxon>Comamonadaceae</taxon>
        <taxon>Hydrogenophaga</taxon>
    </lineage>
</organism>
<keyword evidence="1" id="KW-0488">Methylation</keyword>
<name>A0A372EH21_9BURK</name>
<accession>A0A372EH21</accession>
<dbReference type="SUPFAM" id="SSF58104">
    <property type="entry name" value="Methyl-accepting chemotaxis protein (MCP) signaling domain"/>
    <property type="match status" value="1"/>
</dbReference>
<evidence type="ECO:0000256" key="2">
    <source>
        <dbReference type="ARBA" id="ARBA00029447"/>
    </source>
</evidence>
<comment type="caution">
    <text evidence="4">The sequence shown here is derived from an EMBL/GenBank/DDBJ whole genome shotgun (WGS) entry which is preliminary data.</text>
</comment>
<proteinExistence type="inferred from homology"/>
<feature type="non-terminal residue" evidence="4">
    <location>
        <position position="1"/>
    </location>
</feature>